<dbReference type="EMBL" id="FOKG01000029">
    <property type="protein sequence ID" value="SFB61964.1"/>
    <property type="molecule type" value="Genomic_DNA"/>
</dbReference>
<proteinExistence type="predicted"/>
<sequence>MPDPYRPSIRLRRIARTLREWRVPTGLQSGEVAAKAGWSTAKQSRLENATQPITPADVMTLALLYDIAEPVRDKVFRATLAAQERGWWEQIEKEALAEDVLSYVELESEASKVCVFKVDLIPGLLQTSEYAAAISHAFLPAASEELVRHRVNARMKRQTRVEDGHPVHVEAIVTEAALRVIVGGPGVMRRQLGRLVSLSSLPNIDLRVIAANSGAYPAMGTPFSILSFASEEPDVGYVELVDKGVYLEAAENVETYTLNFAGLQEVALSPVDSVELISTIGSSLED</sequence>
<gene>
    <name evidence="2" type="ORF">SAMN05216266_12947</name>
</gene>
<feature type="domain" description="DUF5753" evidence="1">
    <location>
        <begin position="102"/>
        <end position="278"/>
    </location>
</feature>
<name>A0A1I1CHF0_9PSEU</name>
<protein>
    <submittedName>
        <fullName evidence="2">5'-deoxynucleotidase YfbR</fullName>
    </submittedName>
</protein>
<dbReference type="Pfam" id="PF19054">
    <property type="entry name" value="DUF5753"/>
    <property type="match status" value="1"/>
</dbReference>
<evidence type="ECO:0000313" key="2">
    <source>
        <dbReference type="EMBL" id="SFB61964.1"/>
    </source>
</evidence>
<dbReference type="AlphaFoldDB" id="A0A1I1CHF0"/>
<dbReference type="InterPro" id="IPR043917">
    <property type="entry name" value="DUF5753"/>
</dbReference>
<evidence type="ECO:0000313" key="3">
    <source>
        <dbReference type="Proteomes" id="UP000243799"/>
    </source>
</evidence>
<accession>A0A1I1CHF0</accession>
<organism evidence="2 3">
    <name type="scientific">Amycolatopsis marina</name>
    <dbReference type="NCBI Taxonomy" id="490629"/>
    <lineage>
        <taxon>Bacteria</taxon>
        <taxon>Bacillati</taxon>
        <taxon>Actinomycetota</taxon>
        <taxon>Actinomycetes</taxon>
        <taxon>Pseudonocardiales</taxon>
        <taxon>Pseudonocardiaceae</taxon>
        <taxon>Amycolatopsis</taxon>
    </lineage>
</organism>
<evidence type="ECO:0000259" key="1">
    <source>
        <dbReference type="Pfam" id="PF19054"/>
    </source>
</evidence>
<dbReference type="STRING" id="490629.SAMN05216266_12947"/>
<keyword evidence="3" id="KW-1185">Reference proteome</keyword>
<dbReference type="OrthoDB" id="4285266at2"/>
<dbReference type="Proteomes" id="UP000243799">
    <property type="component" value="Unassembled WGS sequence"/>
</dbReference>
<dbReference type="RefSeq" id="WP_091678808.1">
    <property type="nucleotide sequence ID" value="NZ_FOKG01000029.1"/>
</dbReference>
<reference evidence="3" key="1">
    <citation type="submission" date="2016-10" db="EMBL/GenBank/DDBJ databases">
        <authorList>
            <person name="Varghese N."/>
            <person name="Submissions S."/>
        </authorList>
    </citation>
    <scope>NUCLEOTIDE SEQUENCE [LARGE SCALE GENOMIC DNA]</scope>
    <source>
        <strain evidence="3">CGMCC 4.3568</strain>
    </source>
</reference>
<dbReference type="SUPFAM" id="SSF47413">
    <property type="entry name" value="lambda repressor-like DNA-binding domains"/>
    <property type="match status" value="1"/>
</dbReference>
<dbReference type="InterPro" id="IPR010982">
    <property type="entry name" value="Lambda_DNA-bd_dom_sf"/>
</dbReference>
<dbReference type="Pfam" id="PF13560">
    <property type="entry name" value="HTH_31"/>
    <property type="match status" value="1"/>
</dbReference>
<dbReference type="GO" id="GO:0003677">
    <property type="term" value="F:DNA binding"/>
    <property type="evidence" value="ECO:0007669"/>
    <property type="project" value="InterPro"/>
</dbReference>